<dbReference type="GO" id="GO:0000978">
    <property type="term" value="F:RNA polymerase II cis-regulatory region sequence-specific DNA binding"/>
    <property type="evidence" value="ECO:0007669"/>
    <property type="project" value="TreeGrafter"/>
</dbReference>
<keyword evidence="2 5" id="KW-0238">DNA-binding</keyword>
<evidence type="ECO:0000313" key="9">
    <source>
        <dbReference type="EMBL" id="PIL36206.1"/>
    </source>
</evidence>
<evidence type="ECO:0000256" key="3">
    <source>
        <dbReference type="ARBA" id="ARBA00023155"/>
    </source>
</evidence>
<feature type="region of interest" description="Disordered" evidence="7">
    <location>
        <begin position="1"/>
        <end position="119"/>
    </location>
</feature>
<dbReference type="InterPro" id="IPR051000">
    <property type="entry name" value="Homeobox_DNA-bind_prot"/>
</dbReference>
<sequence>MGQSQMPQHHIPMTPASQVRSPTGPYQTSFATPYPQHQPNAYGFPAGPDPRHLPPPLQMNPYDQPSSLGGRRGSLVERSNPLRTSGHGASPYPRVASAIPHVPEPPVEPVKKKRKRADAEQLKVLNETYSRTAFPSTEERIELAKKLGMSARSVQICQTDDAAHLARRACRFQNKRQAMRQSSRQAAASAPPTTSQPYATPSHSSSATPAAPTPQPAGYPGSLTGASSASQAGYGTTRPSSGMGRLNTSPSPSSHRRSHEDDPHRHDGRRFSPPRPF</sequence>
<dbReference type="PROSITE" id="PS50071">
    <property type="entry name" value="HOMEOBOX_2"/>
    <property type="match status" value="1"/>
</dbReference>
<dbReference type="GO" id="GO:0005634">
    <property type="term" value="C:nucleus"/>
    <property type="evidence" value="ECO:0007669"/>
    <property type="project" value="UniProtKB-SubCell"/>
</dbReference>
<dbReference type="GO" id="GO:0030154">
    <property type="term" value="P:cell differentiation"/>
    <property type="evidence" value="ECO:0007669"/>
    <property type="project" value="TreeGrafter"/>
</dbReference>
<name>A0A2G8SR14_9APHY</name>
<comment type="subcellular location">
    <subcellularLocation>
        <location evidence="1 5 6">Nucleus</location>
    </subcellularLocation>
</comment>
<evidence type="ECO:0000256" key="2">
    <source>
        <dbReference type="ARBA" id="ARBA00023125"/>
    </source>
</evidence>
<dbReference type="AlphaFoldDB" id="A0A2G8SR14"/>
<feature type="domain" description="Homeobox" evidence="8">
    <location>
        <begin position="108"/>
        <end position="182"/>
    </location>
</feature>
<accession>A0A2G8SR14</accession>
<dbReference type="SMART" id="SM00389">
    <property type="entry name" value="HOX"/>
    <property type="match status" value="1"/>
</dbReference>
<proteinExistence type="predicted"/>
<gene>
    <name evidence="9" type="ORF">GSI_01867</name>
</gene>
<reference evidence="9 10" key="1">
    <citation type="journal article" date="2015" name="Sci. Rep.">
        <title>Chromosome-level genome map provides insights into diverse defense mechanisms in the medicinal fungus Ganoderma sinense.</title>
        <authorList>
            <person name="Zhu Y."/>
            <person name="Xu J."/>
            <person name="Sun C."/>
            <person name="Zhou S."/>
            <person name="Xu H."/>
            <person name="Nelson D.R."/>
            <person name="Qian J."/>
            <person name="Song J."/>
            <person name="Luo H."/>
            <person name="Xiang L."/>
            <person name="Li Y."/>
            <person name="Xu Z."/>
            <person name="Ji A."/>
            <person name="Wang L."/>
            <person name="Lu S."/>
            <person name="Hayward A."/>
            <person name="Sun W."/>
            <person name="Li X."/>
            <person name="Schwartz D.C."/>
            <person name="Wang Y."/>
            <person name="Chen S."/>
        </authorList>
    </citation>
    <scope>NUCLEOTIDE SEQUENCE [LARGE SCALE GENOMIC DNA]</scope>
    <source>
        <strain evidence="9 10">ZZ0214-1</strain>
    </source>
</reference>
<keyword evidence="10" id="KW-1185">Reference proteome</keyword>
<dbReference type="PANTHER" id="PTHR24324">
    <property type="entry name" value="HOMEOBOX PROTEIN HHEX"/>
    <property type="match status" value="1"/>
</dbReference>
<dbReference type="InterPro" id="IPR009057">
    <property type="entry name" value="Homeodomain-like_sf"/>
</dbReference>
<dbReference type="EMBL" id="AYKW01000002">
    <property type="protein sequence ID" value="PIL36206.1"/>
    <property type="molecule type" value="Genomic_DNA"/>
</dbReference>
<dbReference type="InterPro" id="IPR001356">
    <property type="entry name" value="HD"/>
</dbReference>
<dbReference type="Pfam" id="PF00046">
    <property type="entry name" value="Homeodomain"/>
    <property type="match status" value="1"/>
</dbReference>
<evidence type="ECO:0000256" key="7">
    <source>
        <dbReference type="SAM" id="MobiDB-lite"/>
    </source>
</evidence>
<dbReference type="GO" id="GO:0006357">
    <property type="term" value="P:regulation of transcription by RNA polymerase II"/>
    <property type="evidence" value="ECO:0007669"/>
    <property type="project" value="TreeGrafter"/>
</dbReference>
<organism evidence="9 10">
    <name type="scientific">Ganoderma sinense ZZ0214-1</name>
    <dbReference type="NCBI Taxonomy" id="1077348"/>
    <lineage>
        <taxon>Eukaryota</taxon>
        <taxon>Fungi</taxon>
        <taxon>Dikarya</taxon>
        <taxon>Basidiomycota</taxon>
        <taxon>Agaricomycotina</taxon>
        <taxon>Agaricomycetes</taxon>
        <taxon>Polyporales</taxon>
        <taxon>Polyporaceae</taxon>
        <taxon>Ganoderma</taxon>
    </lineage>
</organism>
<comment type="caution">
    <text evidence="9">The sequence shown here is derived from an EMBL/GenBank/DDBJ whole genome shotgun (WGS) entry which is preliminary data.</text>
</comment>
<dbReference type="OrthoDB" id="6159439at2759"/>
<evidence type="ECO:0000256" key="4">
    <source>
        <dbReference type="ARBA" id="ARBA00023242"/>
    </source>
</evidence>
<evidence type="ECO:0000256" key="5">
    <source>
        <dbReference type="PROSITE-ProRule" id="PRU00108"/>
    </source>
</evidence>
<evidence type="ECO:0000256" key="1">
    <source>
        <dbReference type="ARBA" id="ARBA00004123"/>
    </source>
</evidence>
<dbReference type="Gene3D" id="1.10.10.60">
    <property type="entry name" value="Homeodomain-like"/>
    <property type="match status" value="1"/>
</dbReference>
<dbReference type="Proteomes" id="UP000230002">
    <property type="component" value="Unassembled WGS sequence"/>
</dbReference>
<evidence type="ECO:0000256" key="6">
    <source>
        <dbReference type="RuleBase" id="RU000682"/>
    </source>
</evidence>
<feature type="region of interest" description="Disordered" evidence="7">
    <location>
        <begin position="173"/>
        <end position="277"/>
    </location>
</feature>
<dbReference type="CDD" id="cd00086">
    <property type="entry name" value="homeodomain"/>
    <property type="match status" value="1"/>
</dbReference>
<feature type="DNA-binding region" description="Homeobox" evidence="5">
    <location>
        <begin position="110"/>
        <end position="183"/>
    </location>
</feature>
<dbReference type="SUPFAM" id="SSF46689">
    <property type="entry name" value="Homeodomain-like"/>
    <property type="match status" value="1"/>
</dbReference>
<feature type="compositionally biased region" description="Low complexity" evidence="7">
    <location>
        <begin position="179"/>
        <end position="210"/>
    </location>
</feature>
<dbReference type="PANTHER" id="PTHR24324:SF5">
    <property type="entry name" value="HEMATOPOIETICALLY-EXPRESSED HOMEOBOX PROTEIN HHEX"/>
    <property type="match status" value="1"/>
</dbReference>
<evidence type="ECO:0000259" key="8">
    <source>
        <dbReference type="PROSITE" id="PS50071"/>
    </source>
</evidence>
<dbReference type="STRING" id="1077348.A0A2G8SR14"/>
<feature type="compositionally biased region" description="Polar residues" evidence="7">
    <location>
        <begin position="224"/>
        <end position="240"/>
    </location>
</feature>
<feature type="compositionally biased region" description="Polar residues" evidence="7">
    <location>
        <begin position="15"/>
        <end position="39"/>
    </location>
</feature>
<keyword evidence="3 5" id="KW-0371">Homeobox</keyword>
<protein>
    <submittedName>
        <fullName evidence="9">Transcription factor</fullName>
    </submittedName>
</protein>
<evidence type="ECO:0000313" key="10">
    <source>
        <dbReference type="Proteomes" id="UP000230002"/>
    </source>
</evidence>
<keyword evidence="4 5" id="KW-0539">Nucleus</keyword>